<evidence type="ECO:0000256" key="6">
    <source>
        <dbReference type="ARBA" id="ARBA00022824"/>
    </source>
</evidence>
<evidence type="ECO:0000259" key="14">
    <source>
        <dbReference type="PROSITE" id="PS50255"/>
    </source>
</evidence>
<dbReference type="InterPro" id="IPR036400">
    <property type="entry name" value="Cyt_B5-like_heme/steroid_sf"/>
</dbReference>
<keyword evidence="16" id="KW-1185">Reference proteome</keyword>
<proteinExistence type="inferred from homology"/>
<keyword evidence="8" id="KW-0249">Electron transport</keyword>
<dbReference type="SUPFAM" id="SSF55856">
    <property type="entry name" value="Cytochrome b5-like heme/steroid binding domain"/>
    <property type="match status" value="1"/>
</dbReference>
<dbReference type="Gene3D" id="3.10.120.10">
    <property type="entry name" value="Cytochrome b5-like heme/steroid binding domain"/>
    <property type="match status" value="1"/>
</dbReference>
<evidence type="ECO:0000256" key="1">
    <source>
        <dbReference type="ARBA" id="ARBA00004131"/>
    </source>
</evidence>
<keyword evidence="9" id="KW-0408">Iron</keyword>
<evidence type="ECO:0000313" key="15">
    <source>
        <dbReference type="EMBL" id="KAG8460553.1"/>
    </source>
</evidence>
<keyword evidence="6" id="KW-0256">Endoplasmic reticulum</keyword>
<evidence type="ECO:0000256" key="9">
    <source>
        <dbReference type="ARBA" id="ARBA00023004"/>
    </source>
</evidence>
<evidence type="ECO:0000313" key="16">
    <source>
        <dbReference type="Proteomes" id="UP000751190"/>
    </source>
</evidence>
<dbReference type="InterPro" id="IPR001199">
    <property type="entry name" value="Cyt_B5-like_heme/steroid-bd"/>
</dbReference>
<dbReference type="PROSITE" id="PS50255">
    <property type="entry name" value="CYTOCHROME_B5_2"/>
    <property type="match status" value="1"/>
</dbReference>
<dbReference type="GO" id="GO:0020037">
    <property type="term" value="F:heme binding"/>
    <property type="evidence" value="ECO:0007669"/>
    <property type="project" value="TreeGrafter"/>
</dbReference>
<dbReference type="GO" id="GO:0046872">
    <property type="term" value="F:metal ion binding"/>
    <property type="evidence" value="ECO:0007669"/>
    <property type="project" value="UniProtKB-KW"/>
</dbReference>
<comment type="subcellular location">
    <subcellularLocation>
        <location evidence="1">Endoplasmic reticulum membrane</location>
        <topology evidence="1">Single-pass membrane protein</topology>
        <orientation evidence="1">Cytoplasmic side</orientation>
    </subcellularLocation>
    <subcellularLocation>
        <location evidence="11">Microsome membrane</location>
        <topology evidence="11">Single-pass membrane protein</topology>
        <orientation evidence="11">Cytoplasmic side</orientation>
    </subcellularLocation>
</comment>
<dbReference type="Proteomes" id="UP000751190">
    <property type="component" value="Unassembled WGS sequence"/>
</dbReference>
<dbReference type="Pfam" id="PF00173">
    <property type="entry name" value="Cyt-b5"/>
    <property type="match status" value="1"/>
</dbReference>
<keyword evidence="10" id="KW-0472">Membrane</keyword>
<feature type="domain" description="Cytochrome b5 heme-binding" evidence="14">
    <location>
        <begin position="234"/>
        <end position="297"/>
    </location>
</feature>
<evidence type="ECO:0000256" key="12">
    <source>
        <dbReference type="ARBA" id="ARBA00038168"/>
    </source>
</evidence>
<gene>
    <name evidence="15" type="ORF">KFE25_013203</name>
</gene>
<dbReference type="InterPro" id="IPR050668">
    <property type="entry name" value="Cytochrome_b5"/>
</dbReference>
<keyword evidence="4" id="KW-0812">Transmembrane</keyword>
<feature type="region of interest" description="Disordered" evidence="13">
    <location>
        <begin position="326"/>
        <end position="350"/>
    </location>
</feature>
<dbReference type="PANTHER" id="PTHR19359">
    <property type="entry name" value="CYTOCHROME B5"/>
    <property type="match status" value="1"/>
</dbReference>
<dbReference type="OrthoDB" id="260519at2759"/>
<accession>A0A8J6CAJ5</accession>
<name>A0A8J6CAJ5_DIALT</name>
<dbReference type="SMART" id="SM01117">
    <property type="entry name" value="Cyt-b5"/>
    <property type="match status" value="1"/>
</dbReference>
<dbReference type="PANTHER" id="PTHR19359:SF150">
    <property type="entry name" value="CYTOCHROME B5"/>
    <property type="match status" value="1"/>
</dbReference>
<keyword evidence="2" id="KW-0813">Transport</keyword>
<evidence type="ECO:0000256" key="8">
    <source>
        <dbReference type="ARBA" id="ARBA00022982"/>
    </source>
</evidence>
<evidence type="ECO:0000256" key="7">
    <source>
        <dbReference type="ARBA" id="ARBA00022848"/>
    </source>
</evidence>
<dbReference type="SUPFAM" id="SSF81383">
    <property type="entry name" value="F-box domain"/>
    <property type="match status" value="1"/>
</dbReference>
<keyword evidence="7" id="KW-0492">Microsome</keyword>
<feature type="compositionally biased region" description="Basic and acidic residues" evidence="13">
    <location>
        <begin position="329"/>
        <end position="345"/>
    </location>
</feature>
<dbReference type="AlphaFoldDB" id="A0A8J6CAJ5"/>
<dbReference type="InterPro" id="IPR036047">
    <property type="entry name" value="F-box-like_dom_sf"/>
</dbReference>
<evidence type="ECO:0000256" key="11">
    <source>
        <dbReference type="ARBA" id="ARBA00037877"/>
    </source>
</evidence>
<evidence type="ECO:0000256" key="5">
    <source>
        <dbReference type="ARBA" id="ARBA00022723"/>
    </source>
</evidence>
<comment type="caution">
    <text evidence="15">The sequence shown here is derived from an EMBL/GenBank/DDBJ whole genome shotgun (WGS) entry which is preliminary data.</text>
</comment>
<comment type="similarity">
    <text evidence="12">Belongs to the cytochrome b5 family.</text>
</comment>
<protein>
    <recommendedName>
        <fullName evidence="14">Cytochrome b5 heme-binding domain-containing protein</fullName>
    </recommendedName>
</protein>
<evidence type="ECO:0000256" key="3">
    <source>
        <dbReference type="ARBA" id="ARBA00022617"/>
    </source>
</evidence>
<evidence type="ECO:0000256" key="13">
    <source>
        <dbReference type="SAM" id="MobiDB-lite"/>
    </source>
</evidence>
<dbReference type="GO" id="GO:0005789">
    <property type="term" value="C:endoplasmic reticulum membrane"/>
    <property type="evidence" value="ECO:0007669"/>
    <property type="project" value="UniProtKB-SubCell"/>
</dbReference>
<organism evidence="15 16">
    <name type="scientific">Diacronema lutheri</name>
    <name type="common">Unicellular marine alga</name>
    <name type="synonym">Monochrysis lutheri</name>
    <dbReference type="NCBI Taxonomy" id="2081491"/>
    <lineage>
        <taxon>Eukaryota</taxon>
        <taxon>Haptista</taxon>
        <taxon>Haptophyta</taxon>
        <taxon>Pavlovophyceae</taxon>
        <taxon>Pavlovales</taxon>
        <taxon>Pavlovaceae</taxon>
        <taxon>Diacronema</taxon>
    </lineage>
</organism>
<evidence type="ECO:0000256" key="4">
    <source>
        <dbReference type="ARBA" id="ARBA00022692"/>
    </source>
</evidence>
<keyword evidence="3" id="KW-0349">Heme</keyword>
<evidence type="ECO:0000256" key="10">
    <source>
        <dbReference type="ARBA" id="ARBA00023136"/>
    </source>
</evidence>
<reference evidence="15" key="1">
    <citation type="submission" date="2021-05" db="EMBL/GenBank/DDBJ databases">
        <title>The genome of the haptophyte Pavlova lutheri (Diacronema luteri, Pavlovales) - a model for lipid biosynthesis in eukaryotic algae.</title>
        <authorList>
            <person name="Hulatt C.J."/>
            <person name="Posewitz M.C."/>
        </authorList>
    </citation>
    <scope>NUCLEOTIDE SEQUENCE</scope>
    <source>
        <strain evidence="15">NIVA-4/92</strain>
    </source>
</reference>
<keyword evidence="5" id="KW-0479">Metal-binding</keyword>
<dbReference type="EMBL" id="JAGTXO010000032">
    <property type="protein sequence ID" value="KAG8460553.1"/>
    <property type="molecule type" value="Genomic_DNA"/>
</dbReference>
<evidence type="ECO:0000256" key="2">
    <source>
        <dbReference type="ARBA" id="ARBA00022448"/>
    </source>
</evidence>
<sequence length="415" mass="43265">MSTTDGAAAWRELAAPWSCVAGVLVLAGCYWPALLLALGCALDALAALAPLGSLRARVARAARAAPRAPRGGACALHALLDDDAVRSVFAHADARSLEAVACVDRRCLRLARDDAVWRAVCVRAYGARGGVLAHMQSAALRAAPAGAPPLDELCAQLALLRPSPRWWGAERTHALAPHALGGAHQPTAAAAAAPPRTGPLDPPFHAAAARVAALAAAPPPRAHGAWRVHHYLLAATWRRLAVAPHASARDAWMVVGAHVCDVTRFLDQHPGEAAPLLLFAGLDATAAFEATGHSFAAPYFAQLLVRGLQPRDGGWPRAVARAWAGQADVEPRGAPRDGAPRDTAPRDAAALGPPTAAAAGLCARALIAGWRGWARVARPHALGFRAWADDSRGRELSYHDFVDLRRAVSELGAGA</sequence>